<dbReference type="Proteomes" id="UP000075288">
    <property type="component" value="Unassembled WGS sequence"/>
</dbReference>
<comment type="caution">
    <text evidence="2">The sequence shown here is derived from an EMBL/GenBank/DDBJ whole genome shotgun (WGS) entry which is preliminary data.</text>
</comment>
<keyword evidence="1" id="KW-0472">Membrane</keyword>
<keyword evidence="1" id="KW-0812">Transmembrane</keyword>
<evidence type="ECO:0000256" key="1">
    <source>
        <dbReference type="SAM" id="Phobius"/>
    </source>
</evidence>
<sequence>MNLLLCLRNVSKMQNYFSTPCLTVNHLIAWNLIWILGCYVAGNTLHFGS</sequence>
<name>A0A150K597_HEYCO</name>
<dbReference type="AlphaFoldDB" id="A0A150K597"/>
<reference evidence="2 3" key="1">
    <citation type="submission" date="2016-01" db="EMBL/GenBank/DDBJ databases">
        <title>Genome Sequences of Twelve Sporeforming Bacillus Species Isolated from Foods.</title>
        <authorList>
            <person name="Berendsen E.M."/>
            <person name="Wells-Bennik M.H."/>
            <person name="Krawcyk A.O."/>
            <person name="De Jong A."/>
            <person name="Holsappel S."/>
            <person name="Eijlander R.T."/>
            <person name="Kuipers O.P."/>
        </authorList>
    </citation>
    <scope>NUCLEOTIDE SEQUENCE [LARGE SCALE GENOMIC DNA]</scope>
    <source>
        <strain evidence="2 3">B4098</strain>
    </source>
</reference>
<feature type="transmembrane region" description="Helical" evidence="1">
    <location>
        <begin position="21"/>
        <end position="42"/>
    </location>
</feature>
<evidence type="ECO:0000313" key="2">
    <source>
        <dbReference type="EMBL" id="KYC64713.1"/>
    </source>
</evidence>
<dbReference type="EMBL" id="LQYG01000024">
    <property type="protein sequence ID" value="KYC64713.1"/>
    <property type="molecule type" value="Genomic_DNA"/>
</dbReference>
<evidence type="ECO:0000313" key="3">
    <source>
        <dbReference type="Proteomes" id="UP000075288"/>
    </source>
</evidence>
<keyword evidence="1" id="KW-1133">Transmembrane helix</keyword>
<proteinExistence type="predicted"/>
<protein>
    <submittedName>
        <fullName evidence="2">Uncharacterized protein</fullName>
    </submittedName>
</protein>
<gene>
    <name evidence="2" type="ORF">B4098_3406</name>
</gene>
<organism evidence="2 3">
    <name type="scientific">Heyndrickxia coagulans</name>
    <name type="common">Weizmannia coagulans</name>
    <dbReference type="NCBI Taxonomy" id="1398"/>
    <lineage>
        <taxon>Bacteria</taxon>
        <taxon>Bacillati</taxon>
        <taxon>Bacillota</taxon>
        <taxon>Bacilli</taxon>
        <taxon>Bacillales</taxon>
        <taxon>Bacillaceae</taxon>
        <taxon>Heyndrickxia</taxon>
    </lineage>
</organism>
<accession>A0A150K597</accession>